<dbReference type="SUPFAM" id="SSF56300">
    <property type="entry name" value="Metallo-dependent phosphatases"/>
    <property type="match status" value="1"/>
</dbReference>
<keyword evidence="3" id="KW-1185">Reference proteome</keyword>
<name>A0ABY4CKR6_9BACL</name>
<feature type="domain" description="Calcineurin-like phosphoesterase" evidence="1">
    <location>
        <begin position="1"/>
        <end position="196"/>
    </location>
</feature>
<evidence type="ECO:0000313" key="3">
    <source>
        <dbReference type="Proteomes" id="UP000830167"/>
    </source>
</evidence>
<dbReference type="Proteomes" id="UP000830167">
    <property type="component" value="Chromosome"/>
</dbReference>
<dbReference type="RefSeq" id="WP_347436454.1">
    <property type="nucleotide sequence ID" value="NZ_CP089291.1"/>
</dbReference>
<protein>
    <submittedName>
        <fullName evidence="2">Metallophosphoesterase</fullName>
    </submittedName>
</protein>
<accession>A0ABY4CKR6</accession>
<proteinExistence type="predicted"/>
<evidence type="ECO:0000313" key="2">
    <source>
        <dbReference type="EMBL" id="UOF89763.1"/>
    </source>
</evidence>
<dbReference type="PIRSF" id="PIRSF033094">
    <property type="entry name" value="Pesterase_CT488"/>
    <property type="match status" value="1"/>
</dbReference>
<dbReference type="InterPro" id="IPR051158">
    <property type="entry name" value="Metallophosphoesterase_sf"/>
</dbReference>
<gene>
    <name evidence="2" type="ORF">LSG31_18090</name>
</gene>
<dbReference type="InterPro" id="IPR014578">
    <property type="entry name" value="Pesterase_CT488"/>
</dbReference>
<organism evidence="2 3">
    <name type="scientific">Fodinisporobacter ferrooxydans</name>
    <dbReference type="NCBI Taxonomy" id="2901836"/>
    <lineage>
        <taxon>Bacteria</taxon>
        <taxon>Bacillati</taxon>
        <taxon>Bacillota</taxon>
        <taxon>Bacilli</taxon>
        <taxon>Bacillales</taxon>
        <taxon>Alicyclobacillaceae</taxon>
        <taxon>Fodinisporobacter</taxon>
    </lineage>
</organism>
<dbReference type="InterPro" id="IPR029052">
    <property type="entry name" value="Metallo-depent_PP-like"/>
</dbReference>
<dbReference type="PANTHER" id="PTHR31302:SF22">
    <property type="entry name" value="PHOSPHOESTERASE"/>
    <property type="match status" value="1"/>
</dbReference>
<dbReference type="EMBL" id="CP089291">
    <property type="protein sequence ID" value="UOF89763.1"/>
    <property type="molecule type" value="Genomic_DNA"/>
</dbReference>
<dbReference type="Pfam" id="PF00149">
    <property type="entry name" value="Metallophos"/>
    <property type="match status" value="1"/>
</dbReference>
<reference evidence="2" key="1">
    <citation type="submission" date="2021-12" db="EMBL/GenBank/DDBJ databases">
        <title>Alicyclobacillaceae gen. nov., sp. nov., isolated from chalcocite enrichment system.</title>
        <authorList>
            <person name="Jiang Z."/>
        </authorList>
    </citation>
    <scope>NUCLEOTIDE SEQUENCE</scope>
    <source>
        <strain evidence="2">MYW30-H2</strain>
    </source>
</reference>
<dbReference type="PANTHER" id="PTHR31302">
    <property type="entry name" value="TRANSMEMBRANE PROTEIN WITH METALLOPHOSPHOESTERASE DOMAIN-RELATED"/>
    <property type="match status" value="1"/>
</dbReference>
<dbReference type="Gene3D" id="3.60.21.10">
    <property type="match status" value="1"/>
</dbReference>
<sequence length="229" mass="26062">MSIYAIGDLHLSFAADKPMDVFGKQWSNHPERIAKAWKQQIKEHDIVLLPGDISWAMNYEEAAPDLQFIADLPGHKIMIKGNHDYWWSTIKKVREHLPASIFAIQNDAIAVGDYVVAGTRGWNTPSMKGFTLEDHKLYSRELGRLRLSLEQAKQAKLPILCMLHYPPTDETFARTEVIDLLEEFEVIYCVYGHLHGEAVFHAMPKNLYKVPCELVSADAISFAPKCILK</sequence>
<evidence type="ECO:0000259" key="1">
    <source>
        <dbReference type="Pfam" id="PF00149"/>
    </source>
</evidence>
<dbReference type="InterPro" id="IPR004843">
    <property type="entry name" value="Calcineurin-like_PHP"/>
</dbReference>